<evidence type="ECO:0000256" key="1">
    <source>
        <dbReference type="ARBA" id="ARBA00004170"/>
    </source>
</evidence>
<dbReference type="FunFam" id="1.20.58.100:FF:000001">
    <property type="entry name" value="Succinate dehydrogenase flavoprotein subunit (SdhA)"/>
    <property type="match status" value="1"/>
</dbReference>
<evidence type="ECO:0000256" key="17">
    <source>
        <dbReference type="PIRSR" id="PIRSR611281-4"/>
    </source>
</evidence>
<dbReference type="UniPathway" id="UPA00223">
    <property type="reaction ID" value="UER01005"/>
</dbReference>
<evidence type="ECO:0000256" key="4">
    <source>
        <dbReference type="ARBA" id="ARBA00012792"/>
    </source>
</evidence>
<evidence type="ECO:0000256" key="14">
    <source>
        <dbReference type="PIRSR" id="PIRSR000171-1"/>
    </source>
</evidence>
<dbReference type="GO" id="GO:0005886">
    <property type="term" value="C:plasma membrane"/>
    <property type="evidence" value="ECO:0007669"/>
    <property type="project" value="TreeGrafter"/>
</dbReference>
<evidence type="ECO:0000313" key="21">
    <source>
        <dbReference type="EMBL" id="SES18755.1"/>
    </source>
</evidence>
<dbReference type="InterPro" id="IPR011281">
    <property type="entry name" value="Succ_DH_flav_su_fwd"/>
</dbReference>
<gene>
    <name evidence="21" type="ORF">SAMN05421870_11192</name>
</gene>
<evidence type="ECO:0000256" key="12">
    <source>
        <dbReference type="ARBA" id="ARBA00049220"/>
    </source>
</evidence>
<dbReference type="PROSITE" id="PS00504">
    <property type="entry name" value="FRD_SDH_FAD_BINDING"/>
    <property type="match status" value="1"/>
</dbReference>
<evidence type="ECO:0000256" key="3">
    <source>
        <dbReference type="ARBA" id="ARBA00008040"/>
    </source>
</evidence>
<dbReference type="NCBIfam" id="TIGR01816">
    <property type="entry name" value="sdhA_forward"/>
    <property type="match status" value="1"/>
</dbReference>
<feature type="active site" description="Proton acceptor" evidence="14">
    <location>
        <position position="289"/>
    </location>
</feature>
<comment type="similarity">
    <text evidence="3 18">Belongs to the FAD-dependent oxidoreductase 2 family. FRD/SDH subfamily.</text>
</comment>
<keyword evidence="11 18" id="KW-0472">Membrane</keyword>
<dbReference type="EC" id="1.3.5.1" evidence="4 18"/>
<evidence type="ECO:0000259" key="19">
    <source>
        <dbReference type="Pfam" id="PF00890"/>
    </source>
</evidence>
<dbReference type="GO" id="GO:0009055">
    <property type="term" value="F:electron transfer activity"/>
    <property type="evidence" value="ECO:0007669"/>
    <property type="project" value="TreeGrafter"/>
</dbReference>
<evidence type="ECO:0000256" key="8">
    <source>
        <dbReference type="ARBA" id="ARBA00022827"/>
    </source>
</evidence>
<dbReference type="SUPFAM" id="SSF46977">
    <property type="entry name" value="Succinate dehydrogenase/fumarate reductase flavoprotein C-terminal domain"/>
    <property type="match status" value="1"/>
</dbReference>
<dbReference type="InterPro" id="IPR015939">
    <property type="entry name" value="Fum_Rdtase/Succ_DH_flav-like_C"/>
</dbReference>
<dbReference type="RefSeq" id="WP_075002102.1">
    <property type="nucleotide sequence ID" value="NZ_FOGO01000011.1"/>
</dbReference>
<dbReference type="InterPro" id="IPR027477">
    <property type="entry name" value="Succ_DH/fumarate_Rdtase_cat_sf"/>
</dbReference>
<dbReference type="InterPro" id="IPR036188">
    <property type="entry name" value="FAD/NAD-bd_sf"/>
</dbReference>
<comment type="subcellular location">
    <subcellularLocation>
        <location evidence="1">Membrane</location>
        <topology evidence="1">Peripheral membrane protein</topology>
    </subcellularLocation>
</comment>
<dbReference type="Gene3D" id="3.90.700.10">
    <property type="entry name" value="Succinate dehydrogenase/fumarate reductase flavoprotein, catalytic domain"/>
    <property type="match status" value="1"/>
</dbReference>
<evidence type="ECO:0000256" key="9">
    <source>
        <dbReference type="ARBA" id="ARBA00022982"/>
    </source>
</evidence>
<sequence>MNNVKIHKYDTVIVGAGGAGMRAAIESTKRSRTAVLTKLYPTRSHTGAAQGGMAAALANVEEDNWEWHTFDTIKGGDYLVDQDAAEILAKEAIDSVLDLEKMGLPFNRTPDGTIDQRRFGGHSRNHGEAPVRRSCYAADRTGHMILQTLYQNCVKEGVEFFNEFYVLDLLLNEVDGVRRTAGVVAYELATGDVHVFRAKSVVFASGGNGKFFKVTSNAHTLTGDGQAAAFRRGLPLEDMEFFQFHPTGIWKMGILLTEGARGEGGILRNKDGERFMEKYAPVMKDLASRDVVSRAIYTEIREGRGCGADKDHVYLDLTHLPPEQLDAKLPDITEFARTYLGIEPYTDPVPIQPTAHYAMGGIPTNVQGEVLGDNSTPIPGLYAAGEVACVSVHGANRLGTNSLLDINVFGRRAGIAAAEYAATADHIDLPEDPATFVLDEIENLRDATGNERVVDIRKALQATMDKNVMVFRTEQTLKEAVEEIGALRKRFRDISVQDKGKRFNTDLLEALELGNLLDLAEVTAVSALARKESRGGHYREDFPNRDDVNFMRHTMAYREVGDDGTESIRLDYKPVVQTRYQPMERKY</sequence>
<organism evidence="21 22">
    <name type="scientific">Streptomyces qinglanensis</name>
    <dbReference type="NCBI Taxonomy" id="943816"/>
    <lineage>
        <taxon>Bacteria</taxon>
        <taxon>Bacillati</taxon>
        <taxon>Actinomycetota</taxon>
        <taxon>Actinomycetes</taxon>
        <taxon>Kitasatosporales</taxon>
        <taxon>Streptomycetaceae</taxon>
        <taxon>Streptomyces</taxon>
    </lineage>
</organism>
<keyword evidence="8 16" id="KW-0274">FAD</keyword>
<dbReference type="STRING" id="943816.AN217_25855"/>
<dbReference type="OrthoDB" id="9805351at2"/>
<dbReference type="SUPFAM" id="SSF51905">
    <property type="entry name" value="FAD/NAD(P)-binding domain"/>
    <property type="match status" value="1"/>
</dbReference>
<keyword evidence="18" id="KW-0816">Tricarboxylic acid cycle</keyword>
<feature type="binding site" evidence="15">
    <location>
        <position position="245"/>
    </location>
    <ligand>
        <name>substrate</name>
    </ligand>
</feature>
<evidence type="ECO:0000256" key="15">
    <source>
        <dbReference type="PIRSR" id="PIRSR611281-2"/>
    </source>
</evidence>
<keyword evidence="7 16" id="KW-0285">Flavoprotein</keyword>
<dbReference type="FunFam" id="3.50.50.60:FF:000016">
    <property type="entry name" value="Succinate dehydrogenase flavoprotein subunit"/>
    <property type="match status" value="1"/>
</dbReference>
<dbReference type="GO" id="GO:0006099">
    <property type="term" value="P:tricarboxylic acid cycle"/>
    <property type="evidence" value="ECO:0007669"/>
    <property type="project" value="UniProtKB-UniRule"/>
</dbReference>
<accession>A0A1H9VAR0</accession>
<protein>
    <recommendedName>
        <fullName evidence="5 13">Succinate dehydrogenase flavoprotein subunit</fullName>
        <ecNumber evidence="4 18">1.3.5.1</ecNumber>
    </recommendedName>
</protein>
<dbReference type="PRINTS" id="PR00368">
    <property type="entry name" value="FADPNR"/>
</dbReference>
<dbReference type="EMBL" id="FOGO01000011">
    <property type="protein sequence ID" value="SES18755.1"/>
    <property type="molecule type" value="Genomic_DNA"/>
</dbReference>
<keyword evidence="9 18" id="KW-0249">Electron transport</keyword>
<feature type="modified residue" description="Tele-8alpha-FAD histidine" evidence="17">
    <location>
        <position position="45"/>
    </location>
</feature>
<evidence type="ECO:0000256" key="16">
    <source>
        <dbReference type="PIRSR" id="PIRSR611281-3"/>
    </source>
</evidence>
<dbReference type="GO" id="GO:0033765">
    <property type="term" value="F:steroid dehydrogenase activity, acting on the CH-CH group of donors"/>
    <property type="evidence" value="ECO:0007669"/>
    <property type="project" value="UniProtKB-ARBA"/>
</dbReference>
<evidence type="ECO:0000256" key="10">
    <source>
        <dbReference type="ARBA" id="ARBA00023002"/>
    </source>
</evidence>
<dbReference type="InterPro" id="IPR037099">
    <property type="entry name" value="Fum_R/Succ_DH_flav-like_C_sf"/>
</dbReference>
<dbReference type="AlphaFoldDB" id="A0A1H9VAR0"/>
<feature type="binding site" evidence="16">
    <location>
        <begin position="15"/>
        <end position="20"/>
    </location>
    <ligand>
        <name>FAD</name>
        <dbReference type="ChEBI" id="CHEBI:57692"/>
    </ligand>
</feature>
<evidence type="ECO:0000256" key="7">
    <source>
        <dbReference type="ARBA" id="ARBA00022630"/>
    </source>
</evidence>
<dbReference type="PANTHER" id="PTHR11632">
    <property type="entry name" value="SUCCINATE DEHYDROGENASE 2 FLAVOPROTEIN SUBUNIT"/>
    <property type="match status" value="1"/>
</dbReference>
<dbReference type="FunFam" id="4.10.80.40:FF:000005">
    <property type="entry name" value="Succinate dehydrogenase flavoprotein subunit"/>
    <property type="match status" value="1"/>
</dbReference>
<comment type="cofactor">
    <cofactor evidence="16">
        <name>FAD</name>
        <dbReference type="ChEBI" id="CHEBI:57692"/>
    </cofactor>
    <text evidence="16">Flavinylated by SdhE, about 5% flavinylation occurs in the absence of SdhE.</text>
</comment>
<feature type="binding site" evidence="15">
    <location>
        <position position="257"/>
    </location>
    <ligand>
        <name>substrate</name>
    </ligand>
</feature>
<feature type="binding site" evidence="15">
    <location>
        <position position="397"/>
    </location>
    <ligand>
        <name>substrate</name>
    </ligand>
</feature>
<keyword evidence="22" id="KW-1185">Reference proteome</keyword>
<name>A0A1H9VAR0_9ACTN</name>
<proteinExistence type="inferred from homology"/>
<feature type="binding site" evidence="16">
    <location>
        <position position="386"/>
    </location>
    <ligand>
        <name>FAD</name>
        <dbReference type="ChEBI" id="CHEBI:57692"/>
    </ligand>
</feature>
<dbReference type="PIRSF" id="PIRSF000171">
    <property type="entry name" value="SDHA_APRA_LASPO"/>
    <property type="match status" value="1"/>
</dbReference>
<feature type="binding site" evidence="16">
    <location>
        <begin position="37"/>
        <end position="52"/>
    </location>
    <ligand>
        <name>FAD</name>
        <dbReference type="ChEBI" id="CHEBI:57692"/>
    </ligand>
</feature>
<evidence type="ECO:0000256" key="6">
    <source>
        <dbReference type="ARBA" id="ARBA00022448"/>
    </source>
</evidence>
<feature type="binding site" evidence="15">
    <location>
        <position position="356"/>
    </location>
    <ligand>
        <name>substrate</name>
    </ligand>
</feature>
<feature type="binding site" evidence="16">
    <location>
        <position position="224"/>
    </location>
    <ligand>
        <name>FAD</name>
        <dbReference type="ChEBI" id="CHEBI:57692"/>
    </ligand>
</feature>
<keyword evidence="6 18" id="KW-0813">Transport</keyword>
<dbReference type="GO" id="GO:0009061">
    <property type="term" value="P:anaerobic respiration"/>
    <property type="evidence" value="ECO:0007669"/>
    <property type="project" value="TreeGrafter"/>
</dbReference>
<evidence type="ECO:0000259" key="20">
    <source>
        <dbReference type="Pfam" id="PF02910"/>
    </source>
</evidence>
<dbReference type="GO" id="GO:0022900">
    <property type="term" value="P:electron transport chain"/>
    <property type="evidence" value="ECO:0007669"/>
    <property type="project" value="UniProtKB-UniRule"/>
</dbReference>
<dbReference type="GO" id="GO:0008177">
    <property type="term" value="F:succinate dehydrogenase (quinone) activity"/>
    <property type="evidence" value="ECO:0007669"/>
    <property type="project" value="UniProtKB-EC"/>
</dbReference>
<dbReference type="SUPFAM" id="SSF56425">
    <property type="entry name" value="Succinate dehydrogenase/fumarate reductase flavoprotein, catalytic domain"/>
    <property type="match status" value="1"/>
</dbReference>
<dbReference type="Gene3D" id="4.10.80.40">
    <property type="entry name" value="succinate dehydrogenase protein domain"/>
    <property type="match status" value="1"/>
</dbReference>
<dbReference type="InterPro" id="IPR003952">
    <property type="entry name" value="FRD_SDH_FAD_BS"/>
</dbReference>
<dbReference type="Proteomes" id="UP000182841">
    <property type="component" value="Unassembled WGS sequence"/>
</dbReference>
<comment type="pathway">
    <text evidence="2 18">Carbohydrate metabolism; tricarboxylic acid cycle; fumarate from succinate (bacterial route): step 1/1.</text>
</comment>
<feature type="domain" description="Fumarate reductase/succinate dehydrogenase flavoprotein-like C-terminal" evidence="20">
    <location>
        <begin position="457"/>
        <end position="587"/>
    </location>
</feature>
<evidence type="ECO:0000256" key="18">
    <source>
        <dbReference type="RuleBase" id="RU362051"/>
    </source>
</evidence>
<feature type="binding site" evidence="16">
    <location>
        <begin position="402"/>
        <end position="403"/>
    </location>
    <ligand>
        <name>FAD</name>
        <dbReference type="ChEBI" id="CHEBI:57692"/>
    </ligand>
</feature>
<evidence type="ECO:0000256" key="2">
    <source>
        <dbReference type="ARBA" id="ARBA00004894"/>
    </source>
</evidence>
<evidence type="ECO:0000256" key="5">
    <source>
        <dbReference type="ARBA" id="ARBA00019965"/>
    </source>
</evidence>
<dbReference type="InterPro" id="IPR030664">
    <property type="entry name" value="SdhA/FrdA/AprA"/>
</dbReference>
<dbReference type="InterPro" id="IPR003953">
    <property type="entry name" value="FAD-dep_OxRdtase_2_FAD-bd"/>
</dbReference>
<reference evidence="22" key="1">
    <citation type="submission" date="2016-10" db="EMBL/GenBank/DDBJ databases">
        <authorList>
            <person name="Varghese N."/>
            <person name="Submissions S."/>
        </authorList>
    </citation>
    <scope>NUCLEOTIDE SEQUENCE [LARGE SCALE GENOMIC DNA]</scope>
    <source>
        <strain evidence="22">CGMCC 4.6825</strain>
    </source>
</reference>
<dbReference type="GO" id="GO:0050660">
    <property type="term" value="F:flavin adenine dinucleotide binding"/>
    <property type="evidence" value="ECO:0007669"/>
    <property type="project" value="UniProtKB-UniRule"/>
</dbReference>
<dbReference type="Pfam" id="PF02910">
    <property type="entry name" value="Succ_DH_flav_C"/>
    <property type="match status" value="1"/>
</dbReference>
<dbReference type="InterPro" id="IPR014006">
    <property type="entry name" value="Succ_Dhase_FrdA_Gneg"/>
</dbReference>
<comment type="catalytic activity">
    <reaction evidence="12 18">
        <text>a quinone + succinate = fumarate + a quinol</text>
        <dbReference type="Rhea" id="RHEA:40523"/>
        <dbReference type="ChEBI" id="CHEBI:24646"/>
        <dbReference type="ChEBI" id="CHEBI:29806"/>
        <dbReference type="ChEBI" id="CHEBI:30031"/>
        <dbReference type="ChEBI" id="CHEBI:132124"/>
        <dbReference type="EC" id="1.3.5.1"/>
    </reaction>
</comment>
<feature type="domain" description="FAD-dependent oxidoreductase 2 FAD-binding" evidence="19">
    <location>
        <begin position="10"/>
        <end position="403"/>
    </location>
</feature>
<evidence type="ECO:0000256" key="13">
    <source>
        <dbReference type="NCBIfam" id="TIGR01816"/>
    </source>
</evidence>
<dbReference type="PANTHER" id="PTHR11632:SF51">
    <property type="entry name" value="SUCCINATE DEHYDROGENASE [UBIQUINONE] FLAVOPROTEIN SUBUNIT, MITOCHONDRIAL"/>
    <property type="match status" value="1"/>
</dbReference>
<evidence type="ECO:0000313" key="22">
    <source>
        <dbReference type="Proteomes" id="UP000182841"/>
    </source>
</evidence>
<dbReference type="NCBIfam" id="TIGR01812">
    <property type="entry name" value="sdhA_frdA_Gneg"/>
    <property type="match status" value="1"/>
</dbReference>
<dbReference type="Gene3D" id="3.50.50.60">
    <property type="entry name" value="FAD/NAD(P)-binding domain"/>
    <property type="match status" value="1"/>
</dbReference>
<keyword evidence="10 18" id="KW-0560">Oxidoreductase</keyword>
<evidence type="ECO:0000256" key="11">
    <source>
        <dbReference type="ARBA" id="ARBA00023136"/>
    </source>
</evidence>
<dbReference type="FunFam" id="3.90.700.10:FF:000001">
    <property type="entry name" value="Mitochondrial succinate dehydrogenase flavoprotein subunit"/>
    <property type="match status" value="1"/>
</dbReference>
<dbReference type="Pfam" id="PF00890">
    <property type="entry name" value="FAD_binding_2"/>
    <property type="match status" value="1"/>
</dbReference>
<dbReference type="Gene3D" id="1.20.58.100">
    <property type="entry name" value="Fumarate reductase/succinate dehydrogenase flavoprotein-like, C-terminal domain"/>
    <property type="match status" value="1"/>
</dbReference>